<organism evidence="6 7">
    <name type="scientific">Modicella reniformis</name>
    <dbReference type="NCBI Taxonomy" id="1440133"/>
    <lineage>
        <taxon>Eukaryota</taxon>
        <taxon>Fungi</taxon>
        <taxon>Fungi incertae sedis</taxon>
        <taxon>Mucoromycota</taxon>
        <taxon>Mortierellomycotina</taxon>
        <taxon>Mortierellomycetes</taxon>
        <taxon>Mortierellales</taxon>
        <taxon>Mortierellaceae</taxon>
        <taxon>Modicella</taxon>
    </lineage>
</organism>
<dbReference type="AlphaFoldDB" id="A0A9P6IH85"/>
<dbReference type="SUPFAM" id="SSF51905">
    <property type="entry name" value="FAD/NAD(P)-binding domain"/>
    <property type="match status" value="1"/>
</dbReference>
<dbReference type="OrthoDB" id="655030at2759"/>
<evidence type="ECO:0000313" key="7">
    <source>
        <dbReference type="Proteomes" id="UP000749646"/>
    </source>
</evidence>
<dbReference type="PANTHER" id="PTHR47356:SF2">
    <property type="entry name" value="FAD-BINDING DOMAIN-CONTAINING PROTEIN-RELATED"/>
    <property type="match status" value="1"/>
</dbReference>
<evidence type="ECO:0000256" key="3">
    <source>
        <dbReference type="ARBA" id="ARBA00022827"/>
    </source>
</evidence>
<dbReference type="Pfam" id="PF01494">
    <property type="entry name" value="FAD_binding_3"/>
    <property type="match status" value="1"/>
</dbReference>
<dbReference type="GO" id="GO:0071949">
    <property type="term" value="F:FAD binding"/>
    <property type="evidence" value="ECO:0007669"/>
    <property type="project" value="InterPro"/>
</dbReference>
<evidence type="ECO:0000259" key="5">
    <source>
        <dbReference type="Pfam" id="PF01494"/>
    </source>
</evidence>
<dbReference type="Gene3D" id="3.50.50.60">
    <property type="entry name" value="FAD/NAD(P)-binding domain"/>
    <property type="match status" value="1"/>
</dbReference>
<comment type="similarity">
    <text evidence="1">Belongs to the paxM FAD-dependent monooxygenase family.</text>
</comment>
<proteinExistence type="inferred from homology"/>
<evidence type="ECO:0000313" key="6">
    <source>
        <dbReference type="EMBL" id="KAF9920402.1"/>
    </source>
</evidence>
<evidence type="ECO:0000256" key="1">
    <source>
        <dbReference type="ARBA" id="ARBA00007992"/>
    </source>
</evidence>
<reference evidence="6" key="1">
    <citation type="journal article" date="2020" name="Fungal Divers.">
        <title>Resolving the Mortierellaceae phylogeny through synthesis of multi-gene phylogenetics and phylogenomics.</title>
        <authorList>
            <person name="Vandepol N."/>
            <person name="Liber J."/>
            <person name="Desiro A."/>
            <person name="Na H."/>
            <person name="Kennedy M."/>
            <person name="Barry K."/>
            <person name="Grigoriev I.V."/>
            <person name="Miller A.N."/>
            <person name="O'Donnell K."/>
            <person name="Stajich J.E."/>
            <person name="Bonito G."/>
        </authorList>
    </citation>
    <scope>NUCLEOTIDE SEQUENCE</scope>
    <source>
        <strain evidence="6">MES-2147</strain>
    </source>
</reference>
<dbReference type="InterPro" id="IPR036188">
    <property type="entry name" value="FAD/NAD-bd_sf"/>
</dbReference>
<keyword evidence="4" id="KW-0560">Oxidoreductase</keyword>
<dbReference type="InterPro" id="IPR002938">
    <property type="entry name" value="FAD-bd"/>
</dbReference>
<evidence type="ECO:0000256" key="2">
    <source>
        <dbReference type="ARBA" id="ARBA00022630"/>
    </source>
</evidence>
<protein>
    <recommendedName>
        <fullName evidence="5">FAD-binding domain-containing protein</fullName>
    </recommendedName>
</protein>
<comment type="caution">
    <text evidence="6">The sequence shown here is derived from an EMBL/GenBank/DDBJ whole genome shotgun (WGS) entry which is preliminary data.</text>
</comment>
<dbReference type="PANTHER" id="PTHR47356">
    <property type="entry name" value="FAD-DEPENDENT MONOOXYGENASE ASQG-RELATED"/>
    <property type="match status" value="1"/>
</dbReference>
<name>A0A9P6IH85_9FUNG</name>
<keyword evidence="2" id="KW-0285">Flavoprotein</keyword>
<gene>
    <name evidence="6" type="ORF">BGZ65_011292</name>
</gene>
<sequence length="96" mass="10517">MAPPQFKVIIAGGGIVGLSLGVMLERAGIDYLILEAADEVRPVGAVVYLGPPVLRSFEQLGLLDDLIRQSNIMTDVTLLDHKLNKICRIKTDFVRE</sequence>
<dbReference type="GO" id="GO:0004497">
    <property type="term" value="F:monooxygenase activity"/>
    <property type="evidence" value="ECO:0007669"/>
    <property type="project" value="InterPro"/>
</dbReference>
<dbReference type="InterPro" id="IPR050562">
    <property type="entry name" value="FAD_mOase_fung"/>
</dbReference>
<dbReference type="Proteomes" id="UP000749646">
    <property type="component" value="Unassembled WGS sequence"/>
</dbReference>
<keyword evidence="7" id="KW-1185">Reference proteome</keyword>
<accession>A0A9P6IH85</accession>
<feature type="non-terminal residue" evidence="6">
    <location>
        <position position="96"/>
    </location>
</feature>
<evidence type="ECO:0000256" key="4">
    <source>
        <dbReference type="ARBA" id="ARBA00023002"/>
    </source>
</evidence>
<keyword evidence="3" id="KW-0274">FAD</keyword>
<dbReference type="EMBL" id="JAAAHW010011266">
    <property type="protein sequence ID" value="KAF9920402.1"/>
    <property type="molecule type" value="Genomic_DNA"/>
</dbReference>
<feature type="domain" description="FAD-binding" evidence="5">
    <location>
        <begin position="6"/>
        <end position="71"/>
    </location>
</feature>